<dbReference type="PRINTS" id="PR00502">
    <property type="entry name" value="NUDIXFAMILY"/>
</dbReference>
<comment type="similarity">
    <text evidence="3">Belongs to the Nudix hydrolase family.</text>
</comment>
<dbReference type="InterPro" id="IPR020476">
    <property type="entry name" value="Nudix_hydrolase"/>
</dbReference>
<protein>
    <submittedName>
        <fullName evidence="5">NUDIX domain-containing protein</fullName>
    </submittedName>
</protein>
<sequence length="126" mass="14364">MIAEAIIIQNDCVLMVMQYVERGDIVWNFPGGGIQEGESPEQACIREVREETGFDIQLKGLLKERNKKYSFIGEVVGGNLFLDTDNQDNLDIIEVAWIPLTELEKFDFITLPMLELAKQRVPFNIS</sequence>
<feature type="domain" description="Nudix hydrolase" evidence="4">
    <location>
        <begin position="1"/>
        <end position="121"/>
    </location>
</feature>
<dbReference type="PANTHER" id="PTHR43046">
    <property type="entry name" value="GDP-MANNOSE MANNOSYL HYDROLASE"/>
    <property type="match status" value="1"/>
</dbReference>
<dbReference type="Proteomes" id="UP000467637">
    <property type="component" value="Unassembled WGS sequence"/>
</dbReference>
<accession>A0ABW9UB30</accession>
<dbReference type="SUPFAM" id="SSF55811">
    <property type="entry name" value="Nudix"/>
    <property type="match status" value="1"/>
</dbReference>
<evidence type="ECO:0000313" key="5">
    <source>
        <dbReference type="EMBL" id="MVQ36485.1"/>
    </source>
</evidence>
<reference evidence="5 6" key="1">
    <citation type="submission" date="2019-12" db="EMBL/GenBank/DDBJ databases">
        <authorList>
            <person name="Huq M.A."/>
        </authorList>
    </citation>
    <scope>NUCLEOTIDE SEQUENCE [LARGE SCALE GENOMIC DNA]</scope>
    <source>
        <strain evidence="5 6">MAH-34</strain>
    </source>
</reference>
<evidence type="ECO:0000256" key="3">
    <source>
        <dbReference type="RuleBase" id="RU003476"/>
    </source>
</evidence>
<dbReference type="Gene3D" id="3.90.79.10">
    <property type="entry name" value="Nucleoside Triphosphate Pyrophosphohydrolase"/>
    <property type="match status" value="1"/>
</dbReference>
<proteinExistence type="inferred from homology"/>
<dbReference type="PROSITE" id="PS51462">
    <property type="entry name" value="NUDIX"/>
    <property type="match status" value="1"/>
</dbReference>
<dbReference type="PANTHER" id="PTHR43046:SF2">
    <property type="entry name" value="8-OXO-DGTP DIPHOSPHATASE-RELATED"/>
    <property type="match status" value="1"/>
</dbReference>
<evidence type="ECO:0000256" key="1">
    <source>
        <dbReference type="ARBA" id="ARBA00001946"/>
    </source>
</evidence>
<keyword evidence="6" id="KW-1185">Reference proteome</keyword>
<comment type="cofactor">
    <cofactor evidence="1">
        <name>Mg(2+)</name>
        <dbReference type="ChEBI" id="CHEBI:18420"/>
    </cofactor>
</comment>
<dbReference type="PROSITE" id="PS00893">
    <property type="entry name" value="NUDIX_BOX"/>
    <property type="match status" value="1"/>
</dbReference>
<keyword evidence="2 3" id="KW-0378">Hydrolase</keyword>
<dbReference type="EMBL" id="WSEM01000016">
    <property type="protein sequence ID" value="MVQ36485.1"/>
    <property type="molecule type" value="Genomic_DNA"/>
</dbReference>
<dbReference type="Pfam" id="PF00293">
    <property type="entry name" value="NUDIX"/>
    <property type="match status" value="1"/>
</dbReference>
<dbReference type="InterPro" id="IPR015797">
    <property type="entry name" value="NUDIX_hydrolase-like_dom_sf"/>
</dbReference>
<organism evidence="5 6">
    <name type="scientific">Paenibacillus anseongense</name>
    <dbReference type="NCBI Taxonomy" id="2682845"/>
    <lineage>
        <taxon>Bacteria</taxon>
        <taxon>Bacillati</taxon>
        <taxon>Bacillota</taxon>
        <taxon>Bacilli</taxon>
        <taxon>Bacillales</taxon>
        <taxon>Paenibacillaceae</taxon>
        <taxon>Paenibacillus</taxon>
    </lineage>
</organism>
<dbReference type="CDD" id="cd02883">
    <property type="entry name" value="NUDIX_Hydrolase"/>
    <property type="match status" value="1"/>
</dbReference>
<comment type="caution">
    <text evidence="5">The sequence shown here is derived from an EMBL/GenBank/DDBJ whole genome shotgun (WGS) entry which is preliminary data.</text>
</comment>
<dbReference type="InterPro" id="IPR020084">
    <property type="entry name" value="NUDIX_hydrolase_CS"/>
</dbReference>
<gene>
    <name evidence="5" type="ORF">GON05_17900</name>
</gene>
<evidence type="ECO:0000259" key="4">
    <source>
        <dbReference type="PROSITE" id="PS51462"/>
    </source>
</evidence>
<dbReference type="RefSeq" id="WP_157320512.1">
    <property type="nucleotide sequence ID" value="NZ_WSEM01000016.1"/>
</dbReference>
<evidence type="ECO:0000313" key="6">
    <source>
        <dbReference type="Proteomes" id="UP000467637"/>
    </source>
</evidence>
<name>A0ABW9UB30_9BACL</name>
<dbReference type="InterPro" id="IPR000086">
    <property type="entry name" value="NUDIX_hydrolase_dom"/>
</dbReference>
<evidence type="ECO:0000256" key="2">
    <source>
        <dbReference type="ARBA" id="ARBA00022801"/>
    </source>
</evidence>